<feature type="compositionally biased region" description="Basic and acidic residues" evidence="1">
    <location>
        <begin position="35"/>
        <end position="47"/>
    </location>
</feature>
<keyword evidence="3" id="KW-1185">Reference proteome</keyword>
<dbReference type="RefSeq" id="WP_377309507.1">
    <property type="nucleotide sequence ID" value="NZ_JBHTHL010000001.1"/>
</dbReference>
<dbReference type="Proteomes" id="UP000502508">
    <property type="component" value="Chromosome"/>
</dbReference>
<evidence type="ECO:0000313" key="2">
    <source>
        <dbReference type="EMBL" id="BCB74776.1"/>
    </source>
</evidence>
<accession>A0A6F8XLT7</accession>
<gene>
    <name evidence="2" type="ORF">Pflav_011860</name>
</gene>
<dbReference type="AlphaFoldDB" id="A0A6F8XLT7"/>
<protein>
    <submittedName>
        <fullName evidence="2">Uncharacterized protein</fullName>
    </submittedName>
</protein>
<feature type="region of interest" description="Disordered" evidence="1">
    <location>
        <begin position="1"/>
        <end position="47"/>
    </location>
</feature>
<evidence type="ECO:0000256" key="1">
    <source>
        <dbReference type="SAM" id="MobiDB-lite"/>
    </source>
</evidence>
<evidence type="ECO:0000313" key="3">
    <source>
        <dbReference type="Proteomes" id="UP000502508"/>
    </source>
</evidence>
<name>A0A6F8XLT7_9ACTN</name>
<dbReference type="EMBL" id="AP022870">
    <property type="protein sequence ID" value="BCB74776.1"/>
    <property type="molecule type" value="Genomic_DNA"/>
</dbReference>
<reference evidence="2 3" key="2">
    <citation type="submission" date="2020-03" db="EMBL/GenBank/DDBJ databases">
        <authorList>
            <person name="Ichikawa N."/>
            <person name="Kimura A."/>
            <person name="Kitahashi Y."/>
            <person name="Uohara A."/>
        </authorList>
    </citation>
    <scope>NUCLEOTIDE SEQUENCE [LARGE SCALE GENOMIC DNA]</scope>
    <source>
        <strain evidence="2 3">NBRC 107702</strain>
    </source>
</reference>
<proteinExistence type="predicted"/>
<organism evidence="2 3">
    <name type="scientific">Phytohabitans flavus</name>
    <dbReference type="NCBI Taxonomy" id="1076124"/>
    <lineage>
        <taxon>Bacteria</taxon>
        <taxon>Bacillati</taxon>
        <taxon>Actinomycetota</taxon>
        <taxon>Actinomycetes</taxon>
        <taxon>Micromonosporales</taxon>
        <taxon>Micromonosporaceae</taxon>
    </lineage>
</organism>
<sequence length="47" mass="5229">MGRSPSAVAYRDRPTRPIPTRMVARLNDLPPASGERYDADNMAAIDR</sequence>
<reference evidence="2 3" key="1">
    <citation type="submission" date="2020-03" db="EMBL/GenBank/DDBJ databases">
        <title>Whole genome shotgun sequence of Phytohabitans flavus NBRC 107702.</title>
        <authorList>
            <person name="Komaki H."/>
            <person name="Tamura T."/>
        </authorList>
    </citation>
    <scope>NUCLEOTIDE SEQUENCE [LARGE SCALE GENOMIC DNA]</scope>
    <source>
        <strain evidence="2 3">NBRC 107702</strain>
    </source>
</reference>
<dbReference type="KEGG" id="pfla:Pflav_011860"/>